<comment type="caution">
    <text evidence="6">The sequence shown here is derived from an EMBL/GenBank/DDBJ whole genome shotgun (WGS) entry which is preliminary data.</text>
</comment>
<evidence type="ECO:0000313" key="6">
    <source>
        <dbReference type="EMBL" id="OXT02022.1"/>
    </source>
</evidence>
<dbReference type="Proteomes" id="UP000215405">
    <property type="component" value="Unassembled WGS sequence"/>
</dbReference>
<dbReference type="EMBL" id="NBYO01000001">
    <property type="protein sequence ID" value="OXT02022.1"/>
    <property type="molecule type" value="Genomic_DNA"/>
</dbReference>
<proteinExistence type="inferred from homology"/>
<dbReference type="SUPFAM" id="SSF51316">
    <property type="entry name" value="Mss4-like"/>
    <property type="match status" value="1"/>
</dbReference>
<dbReference type="PANTHER" id="PTHR33337:SF40">
    <property type="entry name" value="CENP-V_GFA DOMAIN-CONTAINING PROTEIN-RELATED"/>
    <property type="match status" value="1"/>
</dbReference>
<evidence type="ECO:0000256" key="4">
    <source>
        <dbReference type="ARBA" id="ARBA00023239"/>
    </source>
</evidence>
<evidence type="ECO:0000313" key="7">
    <source>
        <dbReference type="Proteomes" id="UP000215405"/>
    </source>
</evidence>
<sequence length="183" mass="20751">MGHGHRPHRHAEIRHAGPARLLQRRCALARPLRFPPARHADPVRRAEPNLTSVANGRCRCGAVSFELTAEPHFTSYCHCEDCRRATGAPGVAFVGVHDSEIVWRGEPSGRYGEPPVTRFFCDTCGSPIGYRDARLDGRTYFYTAVLETPDRFAPTVHAFYPERIVWLDLHDDLPRHDRTTIDR</sequence>
<keyword evidence="3" id="KW-0862">Zinc</keyword>
<dbReference type="AlphaFoldDB" id="A0A231V1G8"/>
<evidence type="ECO:0000256" key="3">
    <source>
        <dbReference type="ARBA" id="ARBA00022833"/>
    </source>
</evidence>
<name>A0A231V1G8_9HYPH</name>
<dbReference type="Pfam" id="PF04828">
    <property type="entry name" value="GFA"/>
    <property type="match status" value="1"/>
</dbReference>
<feature type="domain" description="CENP-V/GFA" evidence="5">
    <location>
        <begin position="54"/>
        <end position="161"/>
    </location>
</feature>
<keyword evidence="4" id="KW-0456">Lyase</keyword>
<protein>
    <recommendedName>
        <fullName evidence="5">CENP-V/GFA domain-containing protein</fullName>
    </recommendedName>
</protein>
<dbReference type="PANTHER" id="PTHR33337">
    <property type="entry name" value="GFA DOMAIN-CONTAINING PROTEIN"/>
    <property type="match status" value="1"/>
</dbReference>
<gene>
    <name evidence="6" type="ORF">B7H23_03565</name>
</gene>
<organism evidence="6 7">
    <name type="scientific">Notoacmeibacter marinus</name>
    <dbReference type="NCBI Taxonomy" id="1876515"/>
    <lineage>
        <taxon>Bacteria</taxon>
        <taxon>Pseudomonadati</taxon>
        <taxon>Pseudomonadota</taxon>
        <taxon>Alphaproteobacteria</taxon>
        <taxon>Hyphomicrobiales</taxon>
        <taxon>Notoacmeibacteraceae</taxon>
        <taxon>Notoacmeibacter</taxon>
    </lineage>
</organism>
<dbReference type="InterPro" id="IPR006913">
    <property type="entry name" value="CENP-V/GFA"/>
</dbReference>
<reference evidence="7" key="1">
    <citation type="journal article" date="2017" name="Int. J. Syst. Evol. Microbiol.">
        <title>Notoacmeibacter marinus gen. nov., sp. nov., isolated from the gut of a limpet and proposal of Notoacmeibacteraceae fam. nov. in the order Rhizobiales of the class Alphaproteobacteria.</title>
        <authorList>
            <person name="Huang Z."/>
            <person name="Guo F."/>
            <person name="Lai Q."/>
        </authorList>
    </citation>
    <scope>NUCLEOTIDE SEQUENCE [LARGE SCALE GENOMIC DNA]</scope>
    <source>
        <strain evidence="7">XMTR2A4</strain>
    </source>
</reference>
<dbReference type="GO" id="GO:0046872">
    <property type="term" value="F:metal ion binding"/>
    <property type="evidence" value="ECO:0007669"/>
    <property type="project" value="UniProtKB-KW"/>
</dbReference>
<dbReference type="InterPro" id="IPR011057">
    <property type="entry name" value="Mss4-like_sf"/>
</dbReference>
<evidence type="ECO:0000259" key="5">
    <source>
        <dbReference type="PROSITE" id="PS51891"/>
    </source>
</evidence>
<dbReference type="PROSITE" id="PS51891">
    <property type="entry name" value="CENP_V_GFA"/>
    <property type="match status" value="1"/>
</dbReference>
<evidence type="ECO:0000256" key="1">
    <source>
        <dbReference type="ARBA" id="ARBA00005495"/>
    </source>
</evidence>
<keyword evidence="7" id="KW-1185">Reference proteome</keyword>
<comment type="similarity">
    <text evidence="1">Belongs to the Gfa family.</text>
</comment>
<keyword evidence="2" id="KW-0479">Metal-binding</keyword>
<dbReference type="GO" id="GO:0016846">
    <property type="term" value="F:carbon-sulfur lyase activity"/>
    <property type="evidence" value="ECO:0007669"/>
    <property type="project" value="InterPro"/>
</dbReference>
<evidence type="ECO:0000256" key="2">
    <source>
        <dbReference type="ARBA" id="ARBA00022723"/>
    </source>
</evidence>
<accession>A0A231V1G8</accession>
<dbReference type="Gene3D" id="3.90.1590.10">
    <property type="entry name" value="glutathione-dependent formaldehyde- activating enzyme (gfa)"/>
    <property type="match status" value="1"/>
</dbReference>